<dbReference type="RefSeq" id="WP_230366860.1">
    <property type="nucleotide sequence ID" value="NZ_JAJALK010000007.1"/>
</dbReference>
<feature type="transmembrane region" description="Helical" evidence="1">
    <location>
        <begin position="351"/>
        <end position="371"/>
    </location>
</feature>
<dbReference type="EMBL" id="JAUSWL010000007">
    <property type="protein sequence ID" value="MDQ0545196.1"/>
    <property type="molecule type" value="Genomic_DNA"/>
</dbReference>
<organism evidence="2 3">
    <name type="scientific">Methylobacterium brachiatum</name>
    <dbReference type="NCBI Taxonomy" id="269660"/>
    <lineage>
        <taxon>Bacteria</taxon>
        <taxon>Pseudomonadati</taxon>
        <taxon>Pseudomonadota</taxon>
        <taxon>Alphaproteobacteria</taxon>
        <taxon>Hyphomicrobiales</taxon>
        <taxon>Methylobacteriaceae</taxon>
        <taxon>Methylobacterium</taxon>
    </lineage>
</organism>
<accession>A0AAJ1TUY5</accession>
<evidence type="ECO:0000256" key="1">
    <source>
        <dbReference type="SAM" id="Phobius"/>
    </source>
</evidence>
<feature type="transmembrane region" description="Helical" evidence="1">
    <location>
        <begin position="409"/>
        <end position="429"/>
    </location>
</feature>
<feature type="transmembrane region" description="Helical" evidence="1">
    <location>
        <begin position="226"/>
        <end position="245"/>
    </location>
</feature>
<keyword evidence="1" id="KW-0472">Membrane</keyword>
<sequence length="669" mass="70848">MNASLTDACGVLVATLLGVPLILLPGYALGSLTGILGFRALGTGDRLLCAATLGLGLLPILDSLLVQAAGIPVAVLANVGLGLAGLAPAVRAFRSRIGFAAAAGPLALMLLWLGIVAYALIDIDTGTGLYQPVTVIDLVKHASLTRTIVEAGLPPLDPFFARPERAGYYYFFYTLCALVDWAGGALVDGRTAFAGMAFWTGIGLLGLLDRLLAATGLVRETSRRRVRLATLLLLPAGGLDILLVVRNRIETGLWIPMPEWLNEQVLNWPGSLVWVPHHVAGAIAGWLGLLALAEAADGQRRAPGATVIMAGTAFAACAGLSVWVCLGTVAAAGTWLALLAIERRWRAAGRLVASGLVAALLAAPYLSGLLASRSEAGQAIVFAVRSFGPIEGMADSWVLTLLRLILLPLNYYLAFGIFAAGALLFWRIVPRREAHAREAGRLLTIVAVTSLLIGGFLRSAILYNDLGWRVVLLAQVATLVWTVAALIRVAGERLRLPGLIAALLLLGYATTLYGFAGMRAYPASGVPSFAFLNGRPDIDRALRTAYTWAGTHLPRTRVLQHAPGAPRVFDFGLYGGQPVGVADREARLFGAPQAAVAERLAQVEPIFRDALDGDEVRRRATAAGIDALVVTAQDAPWANPDSWVWHGRPLYASPLVRILSVDDLGGWAR</sequence>
<proteinExistence type="predicted"/>
<feature type="transmembrane region" description="Helical" evidence="1">
    <location>
        <begin position="467"/>
        <end position="487"/>
    </location>
</feature>
<comment type="caution">
    <text evidence="2">The sequence shown here is derived from an EMBL/GenBank/DDBJ whole genome shotgun (WGS) entry which is preliminary data.</text>
</comment>
<reference evidence="2" key="1">
    <citation type="submission" date="2023-07" db="EMBL/GenBank/DDBJ databases">
        <title>Genomic Encyclopedia of Type Strains, Phase IV (KMG-IV): sequencing the most valuable type-strain genomes for metagenomic binning, comparative biology and taxonomic classification.</title>
        <authorList>
            <person name="Goeker M."/>
        </authorList>
    </citation>
    <scope>NUCLEOTIDE SEQUENCE</scope>
    <source>
        <strain evidence="2">DSM 19569</strain>
    </source>
</reference>
<name>A0AAJ1TUY5_9HYPH</name>
<feature type="transmembrane region" description="Helical" evidence="1">
    <location>
        <begin position="499"/>
        <end position="518"/>
    </location>
</feature>
<dbReference type="AlphaFoldDB" id="A0AAJ1TUY5"/>
<feature type="transmembrane region" description="Helical" evidence="1">
    <location>
        <begin position="194"/>
        <end position="214"/>
    </location>
</feature>
<feature type="transmembrane region" description="Helical" evidence="1">
    <location>
        <begin position="12"/>
        <end position="35"/>
    </location>
</feature>
<feature type="transmembrane region" description="Helical" evidence="1">
    <location>
        <begin position="313"/>
        <end position="339"/>
    </location>
</feature>
<keyword evidence="1" id="KW-1133">Transmembrane helix</keyword>
<evidence type="ECO:0000313" key="2">
    <source>
        <dbReference type="EMBL" id="MDQ0545196.1"/>
    </source>
</evidence>
<keyword evidence="1" id="KW-0812">Transmembrane</keyword>
<feature type="transmembrane region" description="Helical" evidence="1">
    <location>
        <begin position="71"/>
        <end position="90"/>
    </location>
</feature>
<dbReference type="Proteomes" id="UP001223420">
    <property type="component" value="Unassembled WGS sequence"/>
</dbReference>
<protein>
    <submittedName>
        <fullName evidence="2">Uncharacterized protein</fullName>
    </submittedName>
</protein>
<feature type="transmembrane region" description="Helical" evidence="1">
    <location>
        <begin position="441"/>
        <end position="461"/>
    </location>
</feature>
<evidence type="ECO:0000313" key="3">
    <source>
        <dbReference type="Proteomes" id="UP001223420"/>
    </source>
</evidence>
<gene>
    <name evidence="2" type="ORF">QO001_004134</name>
</gene>
<feature type="transmembrane region" description="Helical" evidence="1">
    <location>
        <begin position="97"/>
        <end position="121"/>
    </location>
</feature>